<feature type="domain" description="Major facilitator superfamily (MFS) profile" evidence="7">
    <location>
        <begin position="23"/>
        <end position="418"/>
    </location>
</feature>
<dbReference type="InterPro" id="IPR036259">
    <property type="entry name" value="MFS_trans_sf"/>
</dbReference>
<evidence type="ECO:0000313" key="8">
    <source>
        <dbReference type="EMBL" id="ARU03500.1"/>
    </source>
</evidence>
<dbReference type="SUPFAM" id="SSF103473">
    <property type="entry name" value="MFS general substrate transporter"/>
    <property type="match status" value="1"/>
</dbReference>
<gene>
    <name evidence="8" type="ORF">CCO03_01305</name>
</gene>
<keyword evidence="2" id="KW-1003">Cell membrane</keyword>
<dbReference type="Proteomes" id="UP000196138">
    <property type="component" value="Chromosome"/>
</dbReference>
<feature type="transmembrane region" description="Helical" evidence="6">
    <location>
        <begin position="392"/>
        <end position="413"/>
    </location>
</feature>
<feature type="transmembrane region" description="Helical" evidence="6">
    <location>
        <begin position="326"/>
        <end position="346"/>
    </location>
</feature>
<evidence type="ECO:0000256" key="1">
    <source>
        <dbReference type="ARBA" id="ARBA00004651"/>
    </source>
</evidence>
<dbReference type="GO" id="GO:0022857">
    <property type="term" value="F:transmembrane transporter activity"/>
    <property type="evidence" value="ECO:0007669"/>
    <property type="project" value="InterPro"/>
</dbReference>
<evidence type="ECO:0000256" key="4">
    <source>
        <dbReference type="ARBA" id="ARBA00022989"/>
    </source>
</evidence>
<accession>A0A1Y0EJ60</accession>
<feature type="transmembrane region" description="Helical" evidence="6">
    <location>
        <begin position="266"/>
        <end position="289"/>
    </location>
</feature>
<evidence type="ECO:0000259" key="7">
    <source>
        <dbReference type="PROSITE" id="PS50850"/>
    </source>
</evidence>
<dbReference type="InterPro" id="IPR050189">
    <property type="entry name" value="MFS_Efflux_Transporters"/>
</dbReference>
<name>A0A1Y0EJ60_9BURK</name>
<proteinExistence type="predicted"/>
<dbReference type="KEGG" id="cser:CCO03_01305"/>
<keyword evidence="9" id="KW-1185">Reference proteome</keyword>
<dbReference type="EMBL" id="CP021455">
    <property type="protein sequence ID" value="ARU03500.1"/>
    <property type="molecule type" value="Genomic_DNA"/>
</dbReference>
<evidence type="ECO:0000256" key="6">
    <source>
        <dbReference type="SAM" id="Phobius"/>
    </source>
</evidence>
<dbReference type="Pfam" id="PF07690">
    <property type="entry name" value="MFS_1"/>
    <property type="match status" value="1"/>
</dbReference>
<comment type="subcellular location">
    <subcellularLocation>
        <location evidence="1">Cell membrane</location>
        <topology evidence="1">Multi-pass membrane protein</topology>
    </subcellularLocation>
</comment>
<dbReference type="PANTHER" id="PTHR43124">
    <property type="entry name" value="PURINE EFFLUX PUMP PBUE"/>
    <property type="match status" value="1"/>
</dbReference>
<dbReference type="GO" id="GO:0005886">
    <property type="term" value="C:plasma membrane"/>
    <property type="evidence" value="ECO:0007669"/>
    <property type="project" value="UniProtKB-SubCell"/>
</dbReference>
<feature type="transmembrane region" description="Helical" evidence="6">
    <location>
        <begin position="358"/>
        <end position="386"/>
    </location>
</feature>
<keyword evidence="5 6" id="KW-0472">Membrane</keyword>
<reference evidence="8 9" key="1">
    <citation type="submission" date="2017-05" db="EMBL/GenBank/DDBJ databases">
        <authorList>
            <person name="Song R."/>
            <person name="Chenine A.L."/>
            <person name="Ruprecht R.M."/>
        </authorList>
    </citation>
    <scope>NUCLEOTIDE SEQUENCE [LARGE SCALE GENOMIC DNA]</scope>
    <source>
        <strain evidence="8 9">DSM 26136</strain>
    </source>
</reference>
<feature type="transmembrane region" description="Helical" evidence="6">
    <location>
        <begin position="301"/>
        <end position="320"/>
    </location>
</feature>
<keyword evidence="4 6" id="KW-1133">Transmembrane helix</keyword>
<dbReference type="PROSITE" id="PS50850">
    <property type="entry name" value="MFS"/>
    <property type="match status" value="1"/>
</dbReference>
<dbReference type="OrthoDB" id="8792530at2"/>
<dbReference type="RefSeq" id="WP_087276204.1">
    <property type="nucleotide sequence ID" value="NZ_CP021455.1"/>
</dbReference>
<organism evidence="8 9">
    <name type="scientific">Comamonas serinivorans</name>
    <dbReference type="NCBI Taxonomy" id="1082851"/>
    <lineage>
        <taxon>Bacteria</taxon>
        <taxon>Pseudomonadati</taxon>
        <taxon>Pseudomonadota</taxon>
        <taxon>Betaproteobacteria</taxon>
        <taxon>Burkholderiales</taxon>
        <taxon>Comamonadaceae</taxon>
        <taxon>Comamonas</taxon>
    </lineage>
</organism>
<evidence type="ECO:0000256" key="2">
    <source>
        <dbReference type="ARBA" id="ARBA00022475"/>
    </source>
</evidence>
<keyword evidence="3 6" id="KW-0812">Transmembrane</keyword>
<dbReference type="InterPro" id="IPR020846">
    <property type="entry name" value="MFS_dom"/>
</dbReference>
<feature type="transmembrane region" description="Helical" evidence="6">
    <location>
        <begin position="234"/>
        <end position="254"/>
    </location>
</feature>
<dbReference type="Gene3D" id="1.20.1250.20">
    <property type="entry name" value="MFS general substrate transporter like domains"/>
    <property type="match status" value="1"/>
</dbReference>
<feature type="transmembrane region" description="Helical" evidence="6">
    <location>
        <begin position="61"/>
        <end position="84"/>
    </location>
</feature>
<sequence>MSSPDPRPSPALGPAAMRISPLAMLFVLASGFAVSQAFRTVGSILGLPLTQEFGLTTQMMGAWSAAFHLTFGLTQLAMGVAIDVYGPRRTVLCAAPWAVVGAVVCATAQSYTALLLGQGLIGLGCAPAFLACTVFIAREFESARFTALSGLCMSFASLGILFTGTPLAFIVEQWDWRAGYWALTGIAATSTALIYLLVRSKGAAPAPVSATGERPGFLKAVRELLPLLRMPHTAGLLCFALVSYAAFITLRGLWLGPLLQERHGLSLIAAGNVALIMTVGNLVGPAMFGRLDPGGRKRTRYMVGLALFGAVAFAIMAVAKSKWFDMAAAISYGYLAGYGVWQYAYVKSAYPAALTGRAMALLNTSMFLGVAFMQWLTGVVSTWAAAHGVETFEAALLTVAVMLALGALAFALLPQADGPPPG</sequence>
<feature type="transmembrane region" description="Helical" evidence="6">
    <location>
        <begin position="115"/>
        <end position="136"/>
    </location>
</feature>
<protein>
    <submittedName>
        <fullName evidence="8">MFS transporter</fullName>
    </submittedName>
</protein>
<feature type="transmembrane region" description="Helical" evidence="6">
    <location>
        <begin position="178"/>
        <end position="198"/>
    </location>
</feature>
<evidence type="ECO:0000256" key="3">
    <source>
        <dbReference type="ARBA" id="ARBA00022692"/>
    </source>
</evidence>
<dbReference type="AlphaFoldDB" id="A0A1Y0EJ60"/>
<feature type="transmembrane region" description="Helical" evidence="6">
    <location>
        <begin position="148"/>
        <end position="172"/>
    </location>
</feature>
<evidence type="ECO:0000313" key="9">
    <source>
        <dbReference type="Proteomes" id="UP000196138"/>
    </source>
</evidence>
<evidence type="ECO:0000256" key="5">
    <source>
        <dbReference type="ARBA" id="ARBA00023136"/>
    </source>
</evidence>
<dbReference type="PANTHER" id="PTHR43124:SF3">
    <property type="entry name" value="CHLORAMPHENICOL EFFLUX PUMP RV0191"/>
    <property type="match status" value="1"/>
</dbReference>
<dbReference type="InterPro" id="IPR011701">
    <property type="entry name" value="MFS"/>
</dbReference>